<name>A0A507AMH0_9PEZI</name>
<feature type="region of interest" description="Disordered" evidence="2">
    <location>
        <begin position="518"/>
        <end position="559"/>
    </location>
</feature>
<evidence type="ECO:0000256" key="2">
    <source>
        <dbReference type="SAM" id="MobiDB-lite"/>
    </source>
</evidence>
<dbReference type="RefSeq" id="XP_030990158.1">
    <property type="nucleotide sequence ID" value="XM_031132641.1"/>
</dbReference>
<dbReference type="InterPro" id="IPR051731">
    <property type="entry name" value="DENND11/AVL9_GEFs"/>
</dbReference>
<comment type="caution">
    <text evidence="4">The sequence shown here is derived from an EMBL/GenBank/DDBJ whole genome shotgun (WGS) entry which is preliminary data.</text>
</comment>
<dbReference type="InParanoid" id="A0A507AMH0"/>
<dbReference type="Pfam" id="PF09794">
    <property type="entry name" value="Avl9"/>
    <property type="match status" value="1"/>
</dbReference>
<feature type="compositionally biased region" description="Basic and acidic residues" evidence="2">
    <location>
        <begin position="770"/>
        <end position="795"/>
    </location>
</feature>
<dbReference type="OrthoDB" id="26278at2759"/>
<protein>
    <recommendedName>
        <fullName evidence="3">UDENN domain-containing protein</fullName>
    </recommendedName>
</protein>
<dbReference type="FunCoup" id="A0A507AMH0">
    <property type="interactions" value="224"/>
</dbReference>
<dbReference type="InterPro" id="IPR037516">
    <property type="entry name" value="Tripartite_DENN"/>
</dbReference>
<comment type="similarity">
    <text evidence="1">Belongs to the AVL9 family.</text>
</comment>
<dbReference type="PROSITE" id="PS50211">
    <property type="entry name" value="DENN"/>
    <property type="match status" value="1"/>
</dbReference>
<accession>A0A507AMH0</accession>
<feature type="compositionally biased region" description="Gly residues" evidence="2">
    <location>
        <begin position="619"/>
        <end position="634"/>
    </location>
</feature>
<dbReference type="GeneID" id="41977511"/>
<feature type="region of interest" description="Disordered" evidence="2">
    <location>
        <begin position="663"/>
        <end position="725"/>
    </location>
</feature>
<feature type="compositionally biased region" description="Low complexity" evidence="2">
    <location>
        <begin position="1"/>
        <end position="13"/>
    </location>
</feature>
<evidence type="ECO:0000256" key="1">
    <source>
        <dbReference type="ARBA" id="ARBA00038178"/>
    </source>
</evidence>
<feature type="compositionally biased region" description="Basic and acidic residues" evidence="2">
    <location>
        <begin position="518"/>
        <end position="534"/>
    </location>
</feature>
<feature type="compositionally biased region" description="Basic and acidic residues" evidence="2">
    <location>
        <begin position="847"/>
        <end position="856"/>
    </location>
</feature>
<dbReference type="PANTHER" id="PTHR31017:SF1">
    <property type="entry name" value="LATE SECRETORY PATHWAY PROTEIN AVL9 HOMOLOG"/>
    <property type="match status" value="1"/>
</dbReference>
<dbReference type="PANTHER" id="PTHR31017">
    <property type="entry name" value="LATE SECRETORY PATHWAY PROTEIN AVL9-RELATED"/>
    <property type="match status" value="1"/>
</dbReference>
<feature type="region of interest" description="Disordered" evidence="2">
    <location>
        <begin position="740"/>
        <end position="875"/>
    </location>
</feature>
<dbReference type="GO" id="GO:0005737">
    <property type="term" value="C:cytoplasm"/>
    <property type="evidence" value="ECO:0007669"/>
    <property type="project" value="TreeGrafter"/>
</dbReference>
<dbReference type="EMBL" id="SKBQ01000078">
    <property type="protein sequence ID" value="TPX08447.1"/>
    <property type="molecule type" value="Genomic_DNA"/>
</dbReference>
<feature type="compositionally biased region" description="Low complexity" evidence="2">
    <location>
        <begin position="639"/>
        <end position="649"/>
    </location>
</feature>
<evidence type="ECO:0000259" key="3">
    <source>
        <dbReference type="PROSITE" id="PS50211"/>
    </source>
</evidence>
<feature type="domain" description="UDENN" evidence="3">
    <location>
        <begin position="31"/>
        <end position="458"/>
    </location>
</feature>
<proteinExistence type="inferred from homology"/>
<feature type="compositionally biased region" description="Low complexity" evidence="2">
    <location>
        <begin position="606"/>
        <end position="618"/>
    </location>
</feature>
<evidence type="ECO:0000313" key="5">
    <source>
        <dbReference type="Proteomes" id="UP000319257"/>
    </source>
</evidence>
<gene>
    <name evidence="4" type="ORF">E0L32_010064</name>
</gene>
<evidence type="ECO:0000313" key="4">
    <source>
        <dbReference type="EMBL" id="TPX08447.1"/>
    </source>
</evidence>
<sequence>MATTAAAQGANGAEKPASSVDGKSINGGFIPLVCVVDFHHARGPEVERWFGAPEGTDPAVDNDWSLLPFMALSDGAHASTEDFSYFTLLKPYSESAPATSLFGISCTRQMDASQLLNRPPEVTRSTVQKAVVVIADTPQFFGMLRERLSVVTSAWFAQREFADVEILRRFQESLADEKERGVLSEDDDRDQYLGMSLRELVREFKWQTLVLLKCCLLQPKFSLISLIPGLLRNLQDCAGPELNEYAKRLTRPTSLRTSDRNSLLSYMGLPLQIFAQGSLFGPYTPLQQLDILADFGTKSYIVGSTNSLLLQQRDRYSDILINLDDNTVNISSPSLKAALQLSVPDRRWIDFIAQEVNDTWDDANPGRPKTMGYRGSEEFIRLQFEEYLLSLISSVKYHTYLLAHAGNPKMALPHIEGDPSADFGHEFVDYWMRTENYRLWSANTDSHLFDIVEPKHPCAGGLTIDDVQRRISQQVQDLHLDERFAVGREALGRNIAAGREKASTMFNKLYADMEALRESQRRKAEEHQMEKEKQAAAAAAAGGGGTGMQHNNGNHHERNGSAFAAVDIGKAQQTVQSVGSRAGAYLGSWASWAGEKRKAAGWGRPASGASTPTTATSASGGGGWGFGVVGGGGGRNKRSTMSSTTTTETASDRDFMLASPRMSISSGVSEAGGDRASRSPMMMRESFGGGTAGGGGVDTAATTPQTARPLSGGEGGPASSPAGTATNSIDAALLAERNKNKPLPAAVEKPLPPVVEKELPLPVPADDDDQGKKAKEVVEDDKSHVPEKLPEEKAAVEQTTTTTAVDVGSKENNNNPPPVEEHEQQQGAGTKEEEEVNEREEEEEHDDELRKEKKTGEGGGEDAPKPAGSKVILRP</sequence>
<feature type="region of interest" description="Disordered" evidence="2">
    <location>
        <begin position="1"/>
        <end position="20"/>
    </location>
</feature>
<reference evidence="4 5" key="1">
    <citation type="submission" date="2019-06" db="EMBL/GenBank/DDBJ databases">
        <title>Draft genome sequence of the filamentous fungus Phialemoniopsis curvata isolated from diesel fuel.</title>
        <authorList>
            <person name="Varaljay V.A."/>
            <person name="Lyon W.J."/>
            <person name="Crouch A.L."/>
            <person name="Drake C.E."/>
            <person name="Hollomon J.M."/>
            <person name="Nadeau L.J."/>
            <person name="Nunn H.S."/>
            <person name="Stevenson B.S."/>
            <person name="Bojanowski C.L."/>
            <person name="Crookes-Goodson W.J."/>
        </authorList>
    </citation>
    <scope>NUCLEOTIDE SEQUENCE [LARGE SCALE GENOMIC DNA]</scope>
    <source>
        <strain evidence="4 5">D216</strain>
    </source>
</reference>
<feature type="compositionally biased region" description="Gly residues" evidence="2">
    <location>
        <begin position="687"/>
        <end position="697"/>
    </location>
</feature>
<dbReference type="InterPro" id="IPR018307">
    <property type="entry name" value="ABL9/DENND6_dom"/>
</dbReference>
<keyword evidence="5" id="KW-1185">Reference proteome</keyword>
<feature type="compositionally biased region" description="Acidic residues" evidence="2">
    <location>
        <begin position="832"/>
        <end position="846"/>
    </location>
</feature>
<organism evidence="4 5">
    <name type="scientific">Thyridium curvatum</name>
    <dbReference type="NCBI Taxonomy" id="1093900"/>
    <lineage>
        <taxon>Eukaryota</taxon>
        <taxon>Fungi</taxon>
        <taxon>Dikarya</taxon>
        <taxon>Ascomycota</taxon>
        <taxon>Pezizomycotina</taxon>
        <taxon>Sordariomycetes</taxon>
        <taxon>Sordariomycetidae</taxon>
        <taxon>Thyridiales</taxon>
        <taxon>Thyridiaceae</taxon>
        <taxon>Thyridium</taxon>
    </lineage>
</organism>
<feature type="region of interest" description="Disordered" evidence="2">
    <location>
        <begin position="600"/>
        <end position="651"/>
    </location>
</feature>
<dbReference type="AlphaFoldDB" id="A0A507AMH0"/>
<dbReference type="Proteomes" id="UP000319257">
    <property type="component" value="Unassembled WGS sequence"/>
</dbReference>